<protein>
    <recommendedName>
        <fullName evidence="5">FAE domain-containing protein</fullName>
    </recommendedName>
</protein>
<keyword evidence="2" id="KW-0472">Membrane</keyword>
<dbReference type="InterPro" id="IPR012392">
    <property type="entry name" value="3-ktacl-CoA_syn"/>
</dbReference>
<reference evidence="3 4" key="1">
    <citation type="journal article" date="2018" name="Science">
        <title>The opium poppy genome and morphinan production.</title>
        <authorList>
            <person name="Guo L."/>
            <person name="Winzer T."/>
            <person name="Yang X."/>
            <person name="Li Y."/>
            <person name="Ning Z."/>
            <person name="He Z."/>
            <person name="Teodor R."/>
            <person name="Lu Y."/>
            <person name="Bowser T.A."/>
            <person name="Graham I.A."/>
            <person name="Ye K."/>
        </authorList>
    </citation>
    <scope>NUCLEOTIDE SEQUENCE [LARGE SCALE GENOMIC DNA]</scope>
    <source>
        <strain evidence="4">cv. HN1</strain>
        <tissue evidence="3">Leaves</tissue>
    </source>
</reference>
<dbReference type="Gramene" id="RZC67599">
    <property type="protein sequence ID" value="RZC67599"/>
    <property type="gene ID" value="C5167_011292"/>
</dbReference>
<dbReference type="GO" id="GO:0016020">
    <property type="term" value="C:membrane"/>
    <property type="evidence" value="ECO:0007669"/>
    <property type="project" value="InterPro"/>
</dbReference>
<evidence type="ECO:0000313" key="4">
    <source>
        <dbReference type="Proteomes" id="UP000316621"/>
    </source>
</evidence>
<dbReference type="Proteomes" id="UP000316621">
    <property type="component" value="Chromosome 6"/>
</dbReference>
<dbReference type="GO" id="GO:0006633">
    <property type="term" value="P:fatty acid biosynthetic process"/>
    <property type="evidence" value="ECO:0007669"/>
    <property type="project" value="InterPro"/>
</dbReference>
<evidence type="ECO:0000256" key="1">
    <source>
        <dbReference type="SAM" id="MobiDB-lite"/>
    </source>
</evidence>
<keyword evidence="4" id="KW-1185">Reference proteome</keyword>
<dbReference type="STRING" id="3469.A0A4Y7K6N9"/>
<keyword evidence="2" id="KW-1133">Transmembrane helix</keyword>
<dbReference type="EMBL" id="CM010720">
    <property type="protein sequence ID" value="RZC67599.1"/>
    <property type="molecule type" value="Genomic_DNA"/>
</dbReference>
<evidence type="ECO:0000313" key="3">
    <source>
        <dbReference type="EMBL" id="RZC67599.1"/>
    </source>
</evidence>
<proteinExistence type="predicted"/>
<feature type="region of interest" description="Disordered" evidence="1">
    <location>
        <begin position="223"/>
        <end position="247"/>
    </location>
</feature>
<dbReference type="SUPFAM" id="SSF53901">
    <property type="entry name" value="Thiolase-like"/>
    <property type="match status" value="1"/>
</dbReference>
<dbReference type="InterPro" id="IPR016039">
    <property type="entry name" value="Thiolase-like"/>
</dbReference>
<evidence type="ECO:0000256" key="2">
    <source>
        <dbReference type="SAM" id="Phobius"/>
    </source>
</evidence>
<name>A0A4Y7K6N9_PAPSO</name>
<accession>A0A4Y7K6N9</accession>
<feature type="compositionally biased region" description="Basic and acidic residues" evidence="1">
    <location>
        <begin position="236"/>
        <end position="247"/>
    </location>
</feature>
<keyword evidence="2" id="KW-0812">Transmembrane</keyword>
<feature type="transmembrane region" description="Helical" evidence="2">
    <location>
        <begin position="50"/>
        <end position="71"/>
    </location>
</feature>
<gene>
    <name evidence="3" type="ORF">C5167_011292</name>
</gene>
<sequence length="247" mass="27593">MEVYHYEYGNHLSGGIPYPPMHLSGGPSPYFSGSVMGQGGMSGGMSSGMYQMPVIMIVFVWVCQWVMLLWVQGQGYFKTKILQESQSVSIFKVVMTRCATMTGLVRSPNQRTTSVFLNLVMKKLFNDKVKPYIPDFNLALDHFCIHAGGRAVIDELEKNLQKDEAGEPSLAYCFGTESGKIALTGEMERARGKCRTKSTAGCSQASYKEMPWNDRLIDIRRQARVPSPNHLISASEEGHHERHNSSQ</sequence>
<dbReference type="GO" id="GO:0016747">
    <property type="term" value="F:acyltransferase activity, transferring groups other than amino-acyl groups"/>
    <property type="evidence" value="ECO:0007669"/>
    <property type="project" value="InterPro"/>
</dbReference>
<dbReference type="PANTHER" id="PTHR31561">
    <property type="entry name" value="3-KETOACYL-COA SYNTHASE"/>
    <property type="match status" value="1"/>
</dbReference>
<dbReference type="AlphaFoldDB" id="A0A4Y7K6N9"/>
<evidence type="ECO:0008006" key="5">
    <source>
        <dbReference type="Google" id="ProtNLM"/>
    </source>
</evidence>
<organism evidence="3 4">
    <name type="scientific">Papaver somniferum</name>
    <name type="common">Opium poppy</name>
    <dbReference type="NCBI Taxonomy" id="3469"/>
    <lineage>
        <taxon>Eukaryota</taxon>
        <taxon>Viridiplantae</taxon>
        <taxon>Streptophyta</taxon>
        <taxon>Embryophyta</taxon>
        <taxon>Tracheophyta</taxon>
        <taxon>Spermatophyta</taxon>
        <taxon>Magnoliopsida</taxon>
        <taxon>Ranunculales</taxon>
        <taxon>Papaveraceae</taxon>
        <taxon>Papaveroideae</taxon>
        <taxon>Papaver</taxon>
    </lineage>
</organism>